<sequence>MKKHMITKLFLLITVLILLAGCNPSISGDENNDSSSPGSDSQTTDTQEPDDQTASGSASAGIDMTGLPDPIDVRSSDDGGLLVLVNKLHTVSADYYPTDMVAVDGSLSTNQGLYFKREAYDAYLKMLSAAKADGINFLICSAYRSYDTQKSLYDSSLSAYGADFTYTRTAYPGRSEHHTGWAVDITSASMGYGLSQDFINYPEGQWINEHCSEYGFIIRYPEGKTHITGYDYEPWHLRYVGVDTAKEITGSGLTLEEYLGEA</sequence>
<dbReference type="Pfam" id="PF02557">
    <property type="entry name" value="VanY"/>
    <property type="match status" value="1"/>
</dbReference>
<dbReference type="PANTHER" id="PTHR34385:SF1">
    <property type="entry name" value="PEPTIDOGLYCAN L-ALANYL-D-GLUTAMATE ENDOPEPTIDASE CWLK"/>
    <property type="match status" value="1"/>
</dbReference>
<dbReference type="PANTHER" id="PTHR34385">
    <property type="entry name" value="D-ALANYL-D-ALANINE CARBOXYPEPTIDASE"/>
    <property type="match status" value="1"/>
</dbReference>
<feature type="chain" id="PRO_5038973305" evidence="2">
    <location>
        <begin position="28"/>
        <end position="262"/>
    </location>
</feature>
<dbReference type="InterPro" id="IPR003709">
    <property type="entry name" value="VanY-like_core_dom"/>
</dbReference>
<name>A0A9D1L880_9FIRM</name>
<dbReference type="CDD" id="cd14852">
    <property type="entry name" value="LD-carboxypeptidase"/>
    <property type="match status" value="1"/>
</dbReference>
<accession>A0A9D1L880</accession>
<feature type="domain" description="D-alanyl-D-alanine carboxypeptidase-like core" evidence="3">
    <location>
        <begin position="114"/>
        <end position="241"/>
    </location>
</feature>
<comment type="caution">
    <text evidence="4">The sequence shown here is derived from an EMBL/GenBank/DDBJ whole genome shotgun (WGS) entry which is preliminary data.</text>
</comment>
<dbReference type="InterPro" id="IPR052179">
    <property type="entry name" value="DD-CPase-like"/>
</dbReference>
<evidence type="ECO:0000259" key="3">
    <source>
        <dbReference type="Pfam" id="PF02557"/>
    </source>
</evidence>
<gene>
    <name evidence="4" type="ORF">IAD16_00415</name>
</gene>
<dbReference type="GO" id="GO:0008233">
    <property type="term" value="F:peptidase activity"/>
    <property type="evidence" value="ECO:0007669"/>
    <property type="project" value="InterPro"/>
</dbReference>
<protein>
    <submittedName>
        <fullName evidence="4">M15 family metallopeptidase</fullName>
    </submittedName>
</protein>
<dbReference type="Proteomes" id="UP000824091">
    <property type="component" value="Unassembled WGS sequence"/>
</dbReference>
<dbReference type="PROSITE" id="PS51257">
    <property type="entry name" value="PROKAR_LIPOPROTEIN"/>
    <property type="match status" value="1"/>
</dbReference>
<dbReference type="EMBL" id="DVMO01000006">
    <property type="protein sequence ID" value="HIU26828.1"/>
    <property type="molecule type" value="Genomic_DNA"/>
</dbReference>
<dbReference type="AlphaFoldDB" id="A0A9D1L880"/>
<feature type="compositionally biased region" description="Polar residues" evidence="1">
    <location>
        <begin position="28"/>
        <end position="39"/>
    </location>
</feature>
<feature type="signal peptide" evidence="2">
    <location>
        <begin position="1"/>
        <end position="27"/>
    </location>
</feature>
<evidence type="ECO:0000313" key="5">
    <source>
        <dbReference type="Proteomes" id="UP000824091"/>
    </source>
</evidence>
<proteinExistence type="predicted"/>
<evidence type="ECO:0000256" key="2">
    <source>
        <dbReference type="SAM" id="SignalP"/>
    </source>
</evidence>
<dbReference type="InterPro" id="IPR009045">
    <property type="entry name" value="Zn_M74/Hedgehog-like"/>
</dbReference>
<dbReference type="InterPro" id="IPR058193">
    <property type="entry name" value="VanY/YodJ_core_dom"/>
</dbReference>
<feature type="region of interest" description="Disordered" evidence="1">
    <location>
        <begin position="28"/>
        <end position="64"/>
    </location>
</feature>
<evidence type="ECO:0000313" key="4">
    <source>
        <dbReference type="EMBL" id="HIU26828.1"/>
    </source>
</evidence>
<keyword evidence="2" id="KW-0732">Signal</keyword>
<reference evidence="4" key="1">
    <citation type="submission" date="2020-10" db="EMBL/GenBank/DDBJ databases">
        <authorList>
            <person name="Gilroy R."/>
        </authorList>
    </citation>
    <scope>NUCLEOTIDE SEQUENCE</scope>
    <source>
        <strain evidence="4">11300</strain>
    </source>
</reference>
<dbReference type="GO" id="GO:0006508">
    <property type="term" value="P:proteolysis"/>
    <property type="evidence" value="ECO:0007669"/>
    <property type="project" value="InterPro"/>
</dbReference>
<dbReference type="SUPFAM" id="SSF55166">
    <property type="entry name" value="Hedgehog/DD-peptidase"/>
    <property type="match status" value="1"/>
</dbReference>
<reference evidence="4" key="2">
    <citation type="journal article" date="2021" name="PeerJ">
        <title>Extensive microbial diversity within the chicken gut microbiome revealed by metagenomics and culture.</title>
        <authorList>
            <person name="Gilroy R."/>
            <person name="Ravi A."/>
            <person name="Getino M."/>
            <person name="Pursley I."/>
            <person name="Horton D.L."/>
            <person name="Alikhan N.F."/>
            <person name="Baker D."/>
            <person name="Gharbi K."/>
            <person name="Hall N."/>
            <person name="Watson M."/>
            <person name="Adriaenssens E.M."/>
            <person name="Foster-Nyarko E."/>
            <person name="Jarju S."/>
            <person name="Secka A."/>
            <person name="Antonio M."/>
            <person name="Oren A."/>
            <person name="Chaudhuri R.R."/>
            <person name="La Ragione R."/>
            <person name="Hildebrand F."/>
            <person name="Pallen M.J."/>
        </authorList>
    </citation>
    <scope>NUCLEOTIDE SEQUENCE</scope>
    <source>
        <strain evidence="4">11300</strain>
    </source>
</reference>
<dbReference type="Gene3D" id="3.30.1380.10">
    <property type="match status" value="1"/>
</dbReference>
<evidence type="ECO:0000256" key="1">
    <source>
        <dbReference type="SAM" id="MobiDB-lite"/>
    </source>
</evidence>
<organism evidence="4 5">
    <name type="scientific">Candidatus Fimisoma avicola</name>
    <dbReference type="NCBI Taxonomy" id="2840826"/>
    <lineage>
        <taxon>Bacteria</taxon>
        <taxon>Bacillati</taxon>
        <taxon>Bacillota</taxon>
        <taxon>Clostridia</taxon>
        <taxon>Eubacteriales</taxon>
        <taxon>Candidatus Fimisoma</taxon>
    </lineage>
</organism>